<proteinExistence type="predicted"/>
<evidence type="ECO:0000313" key="3">
    <source>
        <dbReference type="Proteomes" id="UP000176705"/>
    </source>
</evidence>
<dbReference type="Proteomes" id="UP000176705">
    <property type="component" value="Unassembled WGS sequence"/>
</dbReference>
<reference evidence="2 3" key="1">
    <citation type="journal article" date="2016" name="Nat. Commun.">
        <title>Thousands of microbial genomes shed light on interconnected biogeochemical processes in an aquifer system.</title>
        <authorList>
            <person name="Anantharaman K."/>
            <person name="Brown C.T."/>
            <person name="Hug L.A."/>
            <person name="Sharon I."/>
            <person name="Castelle C.J."/>
            <person name="Probst A.J."/>
            <person name="Thomas B.C."/>
            <person name="Singh A."/>
            <person name="Wilkins M.J."/>
            <person name="Karaoz U."/>
            <person name="Brodie E.L."/>
            <person name="Williams K.H."/>
            <person name="Hubbard S.S."/>
            <person name="Banfield J.F."/>
        </authorList>
    </citation>
    <scope>NUCLEOTIDE SEQUENCE [LARGE SCALE GENOMIC DNA]</scope>
</reference>
<organism evidence="2 3">
    <name type="scientific">Candidatus Sungbacteria bacterium RIFCSPLOWO2_01_FULL_59_16</name>
    <dbReference type="NCBI Taxonomy" id="1802280"/>
    <lineage>
        <taxon>Bacteria</taxon>
        <taxon>Candidatus Sungiibacteriota</taxon>
    </lineage>
</organism>
<gene>
    <name evidence="2" type="ORF">A3B37_03520</name>
</gene>
<evidence type="ECO:0000313" key="2">
    <source>
        <dbReference type="EMBL" id="OHA09254.1"/>
    </source>
</evidence>
<evidence type="ECO:0000256" key="1">
    <source>
        <dbReference type="SAM" id="MobiDB-lite"/>
    </source>
</evidence>
<feature type="region of interest" description="Disordered" evidence="1">
    <location>
        <begin position="1"/>
        <end position="20"/>
    </location>
</feature>
<feature type="compositionally biased region" description="Basic residues" evidence="1">
    <location>
        <begin position="11"/>
        <end position="20"/>
    </location>
</feature>
<name>A0A1G2LCI6_9BACT</name>
<sequence>MKGVRAVICGSRRRSRRSKFRQNRFIRKLMVRRKEHLTDAGFRRIRELRNEYRKYGKKRLKTARVRENRSPGGARQ</sequence>
<dbReference type="EMBL" id="MHQS01000005">
    <property type="protein sequence ID" value="OHA09254.1"/>
    <property type="molecule type" value="Genomic_DNA"/>
</dbReference>
<accession>A0A1G2LCI6</accession>
<protein>
    <submittedName>
        <fullName evidence="2">Uncharacterized protein</fullName>
    </submittedName>
</protein>
<dbReference type="AlphaFoldDB" id="A0A1G2LCI6"/>
<comment type="caution">
    <text evidence="2">The sequence shown here is derived from an EMBL/GenBank/DDBJ whole genome shotgun (WGS) entry which is preliminary data.</text>
</comment>